<dbReference type="Pfam" id="PF02453">
    <property type="entry name" value="Reticulon"/>
    <property type="match status" value="1"/>
</dbReference>
<dbReference type="PANTHER" id="PTHR10994">
    <property type="entry name" value="RETICULON"/>
    <property type="match status" value="1"/>
</dbReference>
<dbReference type="EMBL" id="CP054536">
    <property type="protein sequence ID" value="QSL65230.1"/>
    <property type="molecule type" value="Genomic_DNA"/>
</dbReference>
<evidence type="ECO:0000256" key="1">
    <source>
        <dbReference type="ARBA" id="ARBA00004477"/>
    </source>
</evidence>
<gene>
    <name evidence="8" type="ORF">MERGE_002539</name>
</gene>
<feature type="transmembrane region" description="Helical" evidence="6">
    <location>
        <begin position="152"/>
        <end position="169"/>
    </location>
</feature>
<dbReference type="GO" id="GO:0005789">
    <property type="term" value="C:endoplasmic reticulum membrane"/>
    <property type="evidence" value="ECO:0007669"/>
    <property type="project" value="UniProtKB-SubCell"/>
</dbReference>
<dbReference type="PROSITE" id="PS50845">
    <property type="entry name" value="RETICULON"/>
    <property type="match status" value="1"/>
</dbReference>
<protein>
    <recommendedName>
        <fullName evidence="6">Reticulon-like protein</fullName>
    </recommendedName>
</protein>
<proteinExistence type="predicted"/>
<evidence type="ECO:0000259" key="7">
    <source>
        <dbReference type="PROSITE" id="PS50845"/>
    </source>
</evidence>
<dbReference type="InterPro" id="IPR045064">
    <property type="entry name" value="Reticulon-like"/>
</dbReference>
<dbReference type="OrthoDB" id="567788at2759"/>
<dbReference type="GO" id="GO:0009617">
    <property type="term" value="P:response to bacterium"/>
    <property type="evidence" value="ECO:0007669"/>
    <property type="project" value="InterPro"/>
</dbReference>
<reference evidence="8" key="1">
    <citation type="submission" date="2020-06" db="EMBL/GenBank/DDBJ databases">
        <title>Genomes of multiple members of Pneumocystis genus reveal paths to human pathogen Pneumocystis jirovecii.</title>
        <authorList>
            <person name="Cisse O.H."/>
            <person name="Ma L."/>
            <person name="Dekker J."/>
            <person name="Khil P."/>
            <person name="Jo J."/>
            <person name="Brenchley J."/>
            <person name="Blair R."/>
            <person name="Pahar B."/>
            <person name="Chabe M."/>
            <person name="Van Rompay K.A."/>
            <person name="Keesler R."/>
            <person name="Sukura A."/>
            <person name="Hirsch V."/>
            <person name="Kutty G."/>
            <person name="Liu Y."/>
            <person name="Peng L."/>
            <person name="Chen J."/>
            <person name="Song J."/>
            <person name="Weissenbacher-Lang C."/>
            <person name="Xu J."/>
            <person name="Upham N.S."/>
            <person name="Stajich J.E."/>
            <person name="Cuomo C.A."/>
            <person name="Cushion M.T."/>
            <person name="Kovacs J.A."/>
        </authorList>
    </citation>
    <scope>NUCLEOTIDE SEQUENCE</scope>
    <source>
        <strain evidence="8">2A</strain>
    </source>
</reference>
<keyword evidence="2 6" id="KW-0812">Transmembrane</keyword>
<evidence type="ECO:0000313" key="9">
    <source>
        <dbReference type="Proteomes" id="UP000663699"/>
    </source>
</evidence>
<name>A0A899FML3_9ASCO</name>
<comment type="caution">
    <text evidence="6">Lacks conserved residue(s) required for the propagation of feature annotation.</text>
</comment>
<dbReference type="InterPro" id="IPR003388">
    <property type="entry name" value="Reticulon"/>
</dbReference>
<evidence type="ECO:0000256" key="5">
    <source>
        <dbReference type="ARBA" id="ARBA00023136"/>
    </source>
</evidence>
<accession>A0A899FML3</accession>
<dbReference type="Proteomes" id="UP000663699">
    <property type="component" value="Chromosome 5"/>
</dbReference>
<evidence type="ECO:0000313" key="8">
    <source>
        <dbReference type="EMBL" id="QSL65230.1"/>
    </source>
</evidence>
<evidence type="ECO:0000256" key="3">
    <source>
        <dbReference type="ARBA" id="ARBA00022824"/>
    </source>
</evidence>
<sequence length="300" mass="34067">MTSDKDLKLDLDKKLPDTCFLSKKNTSNAYDPQSLSKYYLFFSDLFTWKHPRTSGSVLGGVTLLLLLSNTIDIPRLILRTAWIVFASSTVIEITGRSLFKQHSGFISQFAPASFYSISRKSLNNVIDKTFDLINFALYGIQELIFARKIKNTAIAFIVSWISFVLVQFLSFVHTLLLGILLAFTVPSFYIKYQKTIDKYFKSIFVITKKYSCALKKHAGKYTEKTAKKLSSDFIKLSRKINNDMNKFKNGFMKNKTLLNLKVKKAKSTVSLKTPVSNISTTQEILTEGIEKHDTNVPIAT</sequence>
<keyword evidence="5 6" id="KW-0472">Membrane</keyword>
<keyword evidence="9" id="KW-1185">Reference proteome</keyword>
<comment type="subcellular location">
    <subcellularLocation>
        <location evidence="1 6">Endoplasmic reticulum membrane</location>
        <topology evidence="1 6">Multi-pass membrane protein</topology>
    </subcellularLocation>
</comment>
<dbReference type="PANTHER" id="PTHR10994:SF193">
    <property type="entry name" value="RETICULON-LIKE PROTEIN"/>
    <property type="match status" value="1"/>
</dbReference>
<keyword evidence="3 6" id="KW-0256">Endoplasmic reticulum</keyword>
<evidence type="ECO:0000256" key="2">
    <source>
        <dbReference type="ARBA" id="ARBA00022692"/>
    </source>
</evidence>
<dbReference type="AlphaFoldDB" id="A0A899FML3"/>
<keyword evidence="4 6" id="KW-1133">Transmembrane helix</keyword>
<organism evidence="8 9">
    <name type="scientific">Pneumocystis wakefieldiae</name>
    <dbReference type="NCBI Taxonomy" id="38082"/>
    <lineage>
        <taxon>Eukaryota</taxon>
        <taxon>Fungi</taxon>
        <taxon>Dikarya</taxon>
        <taxon>Ascomycota</taxon>
        <taxon>Taphrinomycotina</taxon>
        <taxon>Pneumocystomycetes</taxon>
        <taxon>Pneumocystaceae</taxon>
        <taxon>Pneumocystis</taxon>
    </lineage>
</organism>
<evidence type="ECO:0000256" key="6">
    <source>
        <dbReference type="RuleBase" id="RU363132"/>
    </source>
</evidence>
<evidence type="ECO:0000256" key="4">
    <source>
        <dbReference type="ARBA" id="ARBA00022989"/>
    </source>
</evidence>
<feature type="domain" description="Reticulon" evidence="7">
    <location>
        <begin position="42"/>
        <end position="266"/>
    </location>
</feature>